<evidence type="ECO:0000256" key="7">
    <source>
        <dbReference type="ARBA" id="ARBA00048117"/>
    </source>
</evidence>
<feature type="binding site" evidence="8">
    <location>
        <position position="161"/>
    </location>
    <ligand>
        <name>substrate</name>
    </ligand>
</feature>
<dbReference type="PRINTS" id="PR00789">
    <property type="entry name" value="OSIALOPTASE"/>
</dbReference>
<dbReference type="NCBIfam" id="TIGR00329">
    <property type="entry name" value="gcp_kae1"/>
    <property type="match status" value="1"/>
</dbReference>
<reference evidence="11" key="1">
    <citation type="submission" date="2012-03" db="EMBL/GenBank/DDBJ databases">
        <title>Complete genome of Caldisphaera lagunensis DSM 15908.</title>
        <authorList>
            <person name="Lucas S."/>
            <person name="Copeland A."/>
            <person name="Lapidus A."/>
            <person name="Glavina del Rio T."/>
            <person name="Dalin E."/>
            <person name="Tice H."/>
            <person name="Bruce D."/>
            <person name="Goodwin L."/>
            <person name="Pitluck S."/>
            <person name="Peters L."/>
            <person name="Mikhailova N."/>
            <person name="Teshima H."/>
            <person name="Kyrpides N."/>
            <person name="Mavromatis K."/>
            <person name="Ivanova N."/>
            <person name="Brettin T."/>
            <person name="Detter J.C."/>
            <person name="Han C."/>
            <person name="Larimer F."/>
            <person name="Land M."/>
            <person name="Hauser L."/>
            <person name="Markowitz V."/>
            <person name="Cheng J.-F."/>
            <person name="Hugenholtz P."/>
            <person name="Woyke T."/>
            <person name="Wu D."/>
            <person name="Spring S."/>
            <person name="Schroeder M."/>
            <person name="Brambilla E."/>
            <person name="Klenk H.-P."/>
            <person name="Eisen J.A."/>
        </authorList>
    </citation>
    <scope>NUCLEOTIDE SEQUENCE [LARGE SCALE GENOMIC DNA]</scope>
    <source>
        <strain evidence="11">DSM 15908 / JCM 11604 / IC-154</strain>
    </source>
</reference>
<feature type="binding site" evidence="8">
    <location>
        <position position="290"/>
    </location>
    <ligand>
        <name>Fe cation</name>
        <dbReference type="ChEBI" id="CHEBI:24875"/>
    </ligand>
</feature>
<comment type="function">
    <text evidence="8">Required for the formation of a threonylcarbamoyl group on adenosine at position 37 (t(6)A37) in tRNAs that read codons beginning with adenine. Is probably involved in the transfer of the threonylcarbamoyl moiety of threonylcarbamoyl-AMP (TC-AMP) to the N6 group of A37.</text>
</comment>
<feature type="binding site" evidence="8">
    <location>
        <position position="182"/>
    </location>
    <ligand>
        <name>substrate</name>
    </ligand>
</feature>
<accession>L0AAD8</accession>
<keyword evidence="4 8" id="KW-0479">Metal-binding</keyword>
<dbReference type="GO" id="GO:0006508">
    <property type="term" value="P:proteolysis"/>
    <property type="evidence" value="ECO:0007669"/>
    <property type="project" value="UniProtKB-KW"/>
</dbReference>
<dbReference type="HAMAP" id="MF_01446">
    <property type="entry name" value="Kae1"/>
    <property type="match status" value="1"/>
</dbReference>
<proteinExistence type="inferred from homology"/>
<feature type="binding site" evidence="8">
    <location>
        <position position="108"/>
    </location>
    <ligand>
        <name>Fe cation</name>
        <dbReference type="ChEBI" id="CHEBI:24875"/>
    </ligand>
</feature>
<comment type="subcellular location">
    <subcellularLocation>
        <location evidence="8">Cytoplasm</location>
    </subcellularLocation>
</comment>
<dbReference type="eggNOG" id="arCOG01183">
    <property type="taxonomic scope" value="Archaea"/>
</dbReference>
<organism evidence="10 11">
    <name type="scientific">Caldisphaera lagunensis (strain DSM 15908 / JCM 11604 / ANMR 0165 / IC-154)</name>
    <dbReference type="NCBI Taxonomy" id="1056495"/>
    <lineage>
        <taxon>Archaea</taxon>
        <taxon>Thermoproteota</taxon>
        <taxon>Thermoprotei</taxon>
        <taxon>Acidilobales</taxon>
        <taxon>Caldisphaeraceae</taxon>
        <taxon>Caldisphaera</taxon>
    </lineage>
</organism>
<feature type="binding site" evidence="8">
    <location>
        <position position="129"/>
    </location>
    <ligand>
        <name>Fe cation</name>
        <dbReference type="ChEBI" id="CHEBI:24875"/>
    </ligand>
</feature>
<dbReference type="Proteomes" id="UP000010469">
    <property type="component" value="Chromosome"/>
</dbReference>
<sequence>MITLGIESTAHTFGVGIFSESKGIIGESRKNYIPKKGGILPREVASFFSDVAGEAIKEALEQAKISINDIDGIGVALGPGMGPQLRVGASVARALAVKYNKPLIPVNHAIAHLEIARYLTNMRDPVILYVSGGNSIVTTYVDGKYRIFGETLDIALGNLLDTFAREVKLGPPYIVKGDHVVDICAENGKFIKGFPYVVKGQDVSYSGLLTLAIRLKEKGYNLKDICFTVREIAFSSITEVTERCVAHTNKKQIILTGGVAANKLLNDKLTKMAENQNASYKPVPFKYSGDNGVMIALTALLELKHNITIEPERAFINQRWRIDEVEIPWYYSMI</sequence>
<dbReference type="KEGG" id="clg:Calag_0223"/>
<dbReference type="SUPFAM" id="SSF53067">
    <property type="entry name" value="Actin-like ATPase domain"/>
    <property type="match status" value="1"/>
</dbReference>
<evidence type="ECO:0000256" key="1">
    <source>
        <dbReference type="ARBA" id="ARBA00022490"/>
    </source>
</evidence>
<dbReference type="GO" id="GO:0061711">
    <property type="term" value="F:tRNA N(6)-L-threonylcarbamoyladenine synthase activity"/>
    <property type="evidence" value="ECO:0007669"/>
    <property type="project" value="UniProtKB-EC"/>
</dbReference>
<dbReference type="InterPro" id="IPR017861">
    <property type="entry name" value="KAE1/TsaD"/>
</dbReference>
<dbReference type="NCBIfam" id="TIGR03722">
    <property type="entry name" value="arch_KAE1"/>
    <property type="match status" value="1"/>
</dbReference>
<dbReference type="Gene3D" id="3.30.420.40">
    <property type="match status" value="2"/>
</dbReference>
<comment type="caution">
    <text evidence="8">Lacks conserved residue(s) required for the propagation of feature annotation.</text>
</comment>
<evidence type="ECO:0000313" key="11">
    <source>
        <dbReference type="Proteomes" id="UP000010469"/>
    </source>
</evidence>
<evidence type="ECO:0000259" key="9">
    <source>
        <dbReference type="Pfam" id="PF00814"/>
    </source>
</evidence>
<dbReference type="PANTHER" id="PTHR11735">
    <property type="entry name" value="TRNA N6-ADENOSINE THREONYLCARBAMOYLTRANSFERASE"/>
    <property type="match status" value="1"/>
</dbReference>
<keyword evidence="10" id="KW-0378">Hydrolase</keyword>
<name>L0AAD8_CALLD</name>
<dbReference type="GO" id="GO:0008233">
    <property type="term" value="F:peptidase activity"/>
    <property type="evidence" value="ECO:0007669"/>
    <property type="project" value="UniProtKB-KW"/>
</dbReference>
<dbReference type="InParanoid" id="L0AAD8"/>
<keyword evidence="1 8" id="KW-0963">Cytoplasm</keyword>
<feature type="binding site" evidence="8">
    <location>
        <begin position="129"/>
        <end position="133"/>
    </location>
    <ligand>
        <name>substrate</name>
    </ligand>
</feature>
<evidence type="ECO:0000256" key="6">
    <source>
        <dbReference type="ARBA" id="ARBA00023315"/>
    </source>
</evidence>
<dbReference type="GO" id="GO:0005737">
    <property type="term" value="C:cytoplasm"/>
    <property type="evidence" value="ECO:0007669"/>
    <property type="project" value="UniProtKB-SubCell"/>
</dbReference>
<keyword evidence="2 8" id="KW-0808">Transferase</keyword>
<evidence type="ECO:0000313" key="10">
    <source>
        <dbReference type="EMBL" id="AFZ70005.1"/>
    </source>
</evidence>
<feature type="binding site" evidence="8">
    <location>
        <position position="112"/>
    </location>
    <ligand>
        <name>Fe cation</name>
        <dbReference type="ChEBI" id="CHEBI:24875"/>
    </ligand>
</feature>
<evidence type="ECO:0000256" key="4">
    <source>
        <dbReference type="ARBA" id="ARBA00022723"/>
    </source>
</evidence>
<dbReference type="GO" id="GO:0000408">
    <property type="term" value="C:EKC/KEOPS complex"/>
    <property type="evidence" value="ECO:0007669"/>
    <property type="project" value="InterPro"/>
</dbReference>
<keyword evidence="3 8" id="KW-0819">tRNA processing</keyword>
<dbReference type="PANTHER" id="PTHR11735:SF14">
    <property type="entry name" value="TRNA N6-ADENOSINE THREONYLCARBAMOYLTRANSFERASE"/>
    <property type="match status" value="1"/>
</dbReference>
<keyword evidence="10" id="KW-0645">Protease</keyword>
<dbReference type="InterPro" id="IPR017860">
    <property type="entry name" value="Peptidase_M22_CS"/>
</dbReference>
<dbReference type="GO" id="GO:0005506">
    <property type="term" value="F:iron ion binding"/>
    <property type="evidence" value="ECO:0007669"/>
    <property type="project" value="UniProtKB-UniRule"/>
</dbReference>
<dbReference type="FunCoup" id="L0AAD8">
    <property type="interactions" value="140"/>
</dbReference>
<evidence type="ECO:0000256" key="2">
    <source>
        <dbReference type="ARBA" id="ARBA00022679"/>
    </source>
</evidence>
<evidence type="ECO:0000256" key="5">
    <source>
        <dbReference type="ARBA" id="ARBA00023004"/>
    </source>
</evidence>
<protein>
    <recommendedName>
        <fullName evidence="8">tRNA N6-adenosine threonylcarbamoyltransferase</fullName>
        <ecNumber evidence="8">2.3.1.234</ecNumber>
    </recommendedName>
    <alternativeName>
        <fullName evidence="8">N6-L-threonylcarbamoyladenine synthase</fullName>
        <shortName evidence="8">t(6)A synthase</shortName>
    </alternativeName>
    <alternativeName>
        <fullName evidence="8">t(6)A37 threonylcarbamoyladenosine biosynthesis protein Kae1</fullName>
    </alternativeName>
    <alternativeName>
        <fullName evidence="8">tRNA threonylcarbamoyladenosine biosynthesis protein Kae1</fullName>
    </alternativeName>
</protein>
<comment type="catalytic activity">
    <reaction evidence="7 8">
        <text>L-threonylcarbamoyladenylate + adenosine(37) in tRNA = N(6)-L-threonylcarbamoyladenosine(37) in tRNA + AMP + H(+)</text>
        <dbReference type="Rhea" id="RHEA:37059"/>
        <dbReference type="Rhea" id="RHEA-COMP:10162"/>
        <dbReference type="Rhea" id="RHEA-COMP:10163"/>
        <dbReference type="ChEBI" id="CHEBI:15378"/>
        <dbReference type="ChEBI" id="CHEBI:73682"/>
        <dbReference type="ChEBI" id="CHEBI:74411"/>
        <dbReference type="ChEBI" id="CHEBI:74418"/>
        <dbReference type="ChEBI" id="CHEBI:456215"/>
        <dbReference type="EC" id="2.3.1.234"/>
    </reaction>
</comment>
<dbReference type="STRING" id="1056495.Calag_0223"/>
<evidence type="ECO:0000256" key="8">
    <source>
        <dbReference type="HAMAP-Rule" id="MF_01446"/>
    </source>
</evidence>
<comment type="cofactor">
    <cofactor evidence="8">
        <name>Fe(2+)</name>
        <dbReference type="ChEBI" id="CHEBI:29033"/>
    </cofactor>
    <text evidence="8">Binds 1 Fe(2+) ion per subunit.</text>
</comment>
<dbReference type="InterPro" id="IPR043129">
    <property type="entry name" value="ATPase_NBD"/>
</dbReference>
<feature type="domain" description="Gcp-like" evidence="9">
    <location>
        <begin position="27"/>
        <end position="296"/>
    </location>
</feature>
<comment type="similarity">
    <text evidence="8">Belongs to the KAE1 / TsaD family.</text>
</comment>
<evidence type="ECO:0000256" key="3">
    <source>
        <dbReference type="ARBA" id="ARBA00022694"/>
    </source>
</evidence>
<keyword evidence="11" id="KW-1185">Reference proteome</keyword>
<keyword evidence="6 8" id="KW-0012">Acyltransferase</keyword>
<dbReference type="InterPro" id="IPR034680">
    <property type="entry name" value="Kae1_archaea_euk"/>
</dbReference>
<dbReference type="GO" id="GO:0002949">
    <property type="term" value="P:tRNA threonylcarbamoyladenosine modification"/>
    <property type="evidence" value="ECO:0007669"/>
    <property type="project" value="UniProtKB-UniRule"/>
</dbReference>
<dbReference type="GeneID" id="14211483"/>
<dbReference type="EC" id="2.3.1.234" evidence="8"/>
<keyword evidence="5 8" id="KW-0408">Iron</keyword>
<gene>
    <name evidence="8" type="primary">kae1</name>
    <name evidence="10" type="ordered locus">Calag_0223</name>
</gene>
<dbReference type="AlphaFoldDB" id="L0AAD8"/>
<dbReference type="InterPro" id="IPR000905">
    <property type="entry name" value="Gcp-like_dom"/>
</dbReference>
<dbReference type="EMBL" id="CP003378">
    <property type="protein sequence ID" value="AFZ70005.1"/>
    <property type="molecule type" value="Genomic_DNA"/>
</dbReference>
<feature type="binding site" evidence="8">
    <location>
        <position position="262"/>
    </location>
    <ligand>
        <name>substrate</name>
    </ligand>
</feature>
<dbReference type="RefSeq" id="WP_015231903.1">
    <property type="nucleotide sequence ID" value="NC_019791.1"/>
</dbReference>
<dbReference type="HOGENOM" id="CLU_023208_2_2_2"/>
<dbReference type="Pfam" id="PF00814">
    <property type="entry name" value="TsaD"/>
    <property type="match status" value="1"/>
</dbReference>
<dbReference type="PROSITE" id="PS01016">
    <property type="entry name" value="GLYCOPROTEASE"/>
    <property type="match status" value="1"/>
</dbReference>